<evidence type="ECO:0000313" key="3">
    <source>
        <dbReference type="Proteomes" id="UP000198287"/>
    </source>
</evidence>
<dbReference type="Pfam" id="PF00650">
    <property type="entry name" value="CRAL_TRIO"/>
    <property type="match status" value="1"/>
</dbReference>
<protein>
    <submittedName>
        <fullName evidence="2">Retinaldehyde-binding protein 1</fullName>
    </submittedName>
</protein>
<dbReference type="SMART" id="SM00516">
    <property type="entry name" value="SEC14"/>
    <property type="match status" value="1"/>
</dbReference>
<dbReference type="PANTHER" id="PTHR10174:SF130">
    <property type="entry name" value="ALPHA-TOCOPHEROL TRANSFER PROTEIN-LIKE"/>
    <property type="match status" value="1"/>
</dbReference>
<name>A0A226DFI3_FOLCA</name>
<dbReference type="EMBL" id="LNIX01000021">
    <property type="protein sequence ID" value="OXA43738.1"/>
    <property type="molecule type" value="Genomic_DNA"/>
</dbReference>
<dbReference type="Proteomes" id="UP000198287">
    <property type="component" value="Unassembled WGS sequence"/>
</dbReference>
<dbReference type="AlphaFoldDB" id="A0A226DFI3"/>
<evidence type="ECO:0000259" key="1">
    <source>
        <dbReference type="PROSITE" id="PS50191"/>
    </source>
</evidence>
<dbReference type="OrthoDB" id="7837562at2759"/>
<keyword evidence="3" id="KW-1185">Reference proteome</keyword>
<dbReference type="Gene3D" id="3.40.525.10">
    <property type="entry name" value="CRAL-TRIO lipid binding domain"/>
    <property type="match status" value="1"/>
</dbReference>
<dbReference type="PANTHER" id="PTHR10174">
    <property type="entry name" value="ALPHA-TOCOPHEROL TRANSFER PROTEIN-RELATED"/>
    <property type="match status" value="1"/>
</dbReference>
<accession>A0A226DFI3</accession>
<evidence type="ECO:0000313" key="2">
    <source>
        <dbReference type="EMBL" id="OXA43738.1"/>
    </source>
</evidence>
<dbReference type="SUPFAM" id="SSF52087">
    <property type="entry name" value="CRAL/TRIO domain"/>
    <property type="match status" value="1"/>
</dbReference>
<comment type="caution">
    <text evidence="2">The sequence shown here is derived from an EMBL/GenBank/DDBJ whole genome shotgun (WGS) entry which is preliminary data.</text>
</comment>
<proteinExistence type="predicted"/>
<dbReference type="GO" id="GO:0016020">
    <property type="term" value="C:membrane"/>
    <property type="evidence" value="ECO:0007669"/>
    <property type="project" value="TreeGrafter"/>
</dbReference>
<gene>
    <name evidence="2" type="ORF">Fcan01_21616</name>
</gene>
<dbReference type="GO" id="GO:1902936">
    <property type="term" value="F:phosphatidylinositol bisphosphate binding"/>
    <property type="evidence" value="ECO:0007669"/>
    <property type="project" value="TreeGrafter"/>
</dbReference>
<dbReference type="InterPro" id="IPR036865">
    <property type="entry name" value="CRAL-TRIO_dom_sf"/>
</dbReference>
<reference evidence="2 3" key="1">
    <citation type="submission" date="2015-12" db="EMBL/GenBank/DDBJ databases">
        <title>The genome of Folsomia candida.</title>
        <authorList>
            <person name="Faddeeva A."/>
            <person name="Derks M.F."/>
            <person name="Anvar Y."/>
            <person name="Smit S."/>
            <person name="Van Straalen N."/>
            <person name="Roelofs D."/>
        </authorList>
    </citation>
    <scope>NUCLEOTIDE SEQUENCE [LARGE SCALE GENOMIC DNA]</scope>
    <source>
        <strain evidence="2 3">VU population</strain>
        <tissue evidence="2">Whole body</tissue>
    </source>
</reference>
<dbReference type="CDD" id="cd00170">
    <property type="entry name" value="SEC14"/>
    <property type="match status" value="1"/>
</dbReference>
<dbReference type="Gene3D" id="1.10.8.20">
    <property type="entry name" value="N-terminal domain of phosphatidylinositol transfer protein sec14p"/>
    <property type="match status" value="1"/>
</dbReference>
<dbReference type="InterPro" id="IPR001251">
    <property type="entry name" value="CRAL-TRIO_dom"/>
</dbReference>
<dbReference type="InterPro" id="IPR036273">
    <property type="entry name" value="CRAL/TRIO_N_dom_sf"/>
</dbReference>
<feature type="domain" description="CRAL-TRIO" evidence="1">
    <location>
        <begin position="95"/>
        <end position="270"/>
    </location>
</feature>
<organism evidence="2 3">
    <name type="scientific">Folsomia candida</name>
    <name type="common">Springtail</name>
    <dbReference type="NCBI Taxonomy" id="158441"/>
    <lineage>
        <taxon>Eukaryota</taxon>
        <taxon>Metazoa</taxon>
        <taxon>Ecdysozoa</taxon>
        <taxon>Arthropoda</taxon>
        <taxon>Hexapoda</taxon>
        <taxon>Collembola</taxon>
        <taxon>Entomobryomorpha</taxon>
        <taxon>Isotomoidea</taxon>
        <taxon>Isotomidae</taxon>
        <taxon>Proisotominae</taxon>
        <taxon>Folsomia</taxon>
    </lineage>
</organism>
<dbReference type="Gene3D" id="1.20.5.1200">
    <property type="entry name" value="Alpha-tocopherol transfer"/>
    <property type="match status" value="1"/>
</dbReference>
<dbReference type="PROSITE" id="PS50191">
    <property type="entry name" value="CRAL_TRIO"/>
    <property type="match status" value="1"/>
</dbReference>
<sequence>MAPLPISEHASPCKNHTASIEVLRQEAKDSMGEVEELIPERIRQMKRILANDKELVLHPPSFDEFYLRCIRAKKYDLERAARLYQKYCRLRMDGASDFIMKLKPSSLLHVINSKYCSTLKTRDSLGRQIIFMRMEKWSDKNVTLDDVLLTLFLMMDEMTVSSDTQLFGFVVIMDFRTLSVWHAAQVRPARLQILIKILQDSYPAKFTEFHIINNPQIFGALFSVAAFFMKEKMRRRIHFHGTNLTSLQNMLKLEVDQLPLFLGGPLSDEEYDDPSLAQRVVKKDAYYDEQLKFGYVRKK</sequence>
<dbReference type="OMA" id="IISTARW"/>
<dbReference type="SUPFAM" id="SSF46938">
    <property type="entry name" value="CRAL/TRIO N-terminal domain"/>
    <property type="match status" value="1"/>
</dbReference>
<dbReference type="PRINTS" id="PR00180">
    <property type="entry name" value="CRETINALDHBP"/>
</dbReference>